<protein>
    <submittedName>
        <fullName evidence="3">F-box SKIP5 isoform A</fullName>
    </submittedName>
    <submittedName>
        <fullName evidence="4">F-box SKIP5 isoform B</fullName>
    </submittedName>
</protein>
<name>A0A2P6U2D6_CHLSO</name>
<dbReference type="SUPFAM" id="SSF81383">
    <property type="entry name" value="F-box domain"/>
    <property type="match status" value="1"/>
</dbReference>
<evidence type="ECO:0000313" key="5">
    <source>
        <dbReference type="Proteomes" id="UP000239899"/>
    </source>
</evidence>
<feature type="compositionally biased region" description="Low complexity" evidence="1">
    <location>
        <begin position="245"/>
        <end position="274"/>
    </location>
</feature>
<feature type="region of interest" description="Disordered" evidence="1">
    <location>
        <begin position="62"/>
        <end position="94"/>
    </location>
</feature>
<dbReference type="InterPro" id="IPR036047">
    <property type="entry name" value="F-box-like_dom_sf"/>
</dbReference>
<dbReference type="Gene3D" id="1.20.1280.50">
    <property type="match status" value="1"/>
</dbReference>
<feature type="region of interest" description="Disordered" evidence="1">
    <location>
        <begin position="425"/>
        <end position="448"/>
    </location>
</feature>
<dbReference type="EMBL" id="LHPG02000002">
    <property type="protein sequence ID" value="PRW60477.1"/>
    <property type="molecule type" value="Genomic_DNA"/>
</dbReference>
<dbReference type="Proteomes" id="UP000239899">
    <property type="component" value="Unassembled WGS sequence"/>
</dbReference>
<dbReference type="Pfam" id="PF12937">
    <property type="entry name" value="F-box-like"/>
    <property type="match status" value="1"/>
</dbReference>
<proteinExistence type="predicted"/>
<comment type="caution">
    <text evidence="4">The sequence shown here is derived from an EMBL/GenBank/DDBJ whole genome shotgun (WGS) entry which is preliminary data.</text>
</comment>
<evidence type="ECO:0000313" key="4">
    <source>
        <dbReference type="EMBL" id="PRW60478.1"/>
    </source>
</evidence>
<sequence>MEAQQPASQLCDLDDHLLLQCFSHLTPLPDLFNVAAACRRFRDLALDRRTWLYVTHAAPPAAPGGLASPQQRRTPRHERPHQPPPARAPSSASLGGLVRSASAASAVEVDDSPHWYRQQFCTLAEAVAASRPGDTILLEAGPEPHVIAAPVVVRHPVHILGGGAEAGDCVLAGAKGIEALIDFRASGRLANLTLRATASACVAHTKGRATVQGCTLECDARGLPHLAAPLLTRAVSRPAPPPTPAAWAERPSPSAAAPTAPASAAAGTAGTAAPLPMPGVGNKRPAAVAAGWGPSVKEEEPAAKRLRVWRSAAEAAAGAGVLSVVETRIRARGAAVDLRGSGRLSSVRAIYSTGHALVWLEVDSANTQPPRSSSGSSAEAAAAAAAAGGEAAAAVLPGTPAPSWLSKPFNAAAFQARIAALTGASQRTGPEQAGAGTEQAQQGLGDMERKAEEWCVHHHSSLAPAAPADGQQHVAS</sequence>
<evidence type="ECO:0000313" key="3">
    <source>
        <dbReference type="EMBL" id="PRW60477.1"/>
    </source>
</evidence>
<dbReference type="InterPro" id="IPR045140">
    <property type="entry name" value="SHCBP1-like"/>
</dbReference>
<dbReference type="SMART" id="SM00256">
    <property type="entry name" value="FBOX"/>
    <property type="match status" value="1"/>
</dbReference>
<dbReference type="EMBL" id="LHPG02000002">
    <property type="protein sequence ID" value="PRW60478.1"/>
    <property type="molecule type" value="Genomic_DNA"/>
</dbReference>
<dbReference type="PANTHER" id="PTHR14695:SF4">
    <property type="entry name" value="PROTEIN NESSUN DORMA"/>
    <property type="match status" value="1"/>
</dbReference>
<evidence type="ECO:0000259" key="2">
    <source>
        <dbReference type="SMART" id="SM00256"/>
    </source>
</evidence>
<gene>
    <name evidence="4" type="ORF">C2E21_1322</name>
</gene>
<organism evidence="4 5">
    <name type="scientific">Chlorella sorokiniana</name>
    <name type="common">Freshwater green alga</name>
    <dbReference type="NCBI Taxonomy" id="3076"/>
    <lineage>
        <taxon>Eukaryota</taxon>
        <taxon>Viridiplantae</taxon>
        <taxon>Chlorophyta</taxon>
        <taxon>core chlorophytes</taxon>
        <taxon>Trebouxiophyceae</taxon>
        <taxon>Chlorellales</taxon>
        <taxon>Chlorellaceae</taxon>
        <taxon>Chlorella clade</taxon>
        <taxon>Chlorella</taxon>
    </lineage>
</organism>
<dbReference type="AlphaFoldDB" id="A0A2P6U2D6"/>
<dbReference type="InterPro" id="IPR001810">
    <property type="entry name" value="F-box_dom"/>
</dbReference>
<feature type="domain" description="F-box" evidence="2">
    <location>
        <begin position="13"/>
        <end position="54"/>
    </location>
</feature>
<dbReference type="PANTHER" id="PTHR14695">
    <property type="entry name" value="SHC SH2-DOMAIN BINDING PROTEIN 1-RELATED"/>
    <property type="match status" value="1"/>
</dbReference>
<keyword evidence="5" id="KW-1185">Reference proteome</keyword>
<accession>A0A2P6U2D6</accession>
<dbReference type="OrthoDB" id="549243at2759"/>
<feature type="region of interest" description="Disordered" evidence="1">
    <location>
        <begin position="235"/>
        <end position="278"/>
    </location>
</feature>
<feature type="compositionally biased region" description="Low complexity" evidence="1">
    <location>
        <begin position="432"/>
        <end position="445"/>
    </location>
</feature>
<reference evidence="4 5" key="1">
    <citation type="journal article" date="2018" name="Plant J.">
        <title>Genome sequences of Chlorella sorokiniana UTEX 1602 and Micractinium conductrix SAG 241.80: implications to maltose excretion by a green alga.</title>
        <authorList>
            <person name="Arriola M.B."/>
            <person name="Velmurugan N."/>
            <person name="Zhang Y."/>
            <person name="Plunkett M.H."/>
            <person name="Hondzo H."/>
            <person name="Barney B.M."/>
        </authorList>
    </citation>
    <scope>NUCLEOTIDE SEQUENCE [LARGE SCALE GENOMIC DNA]</scope>
    <source>
        <strain evidence="4">1602</strain>
        <strain evidence="5">UTEX 1602</strain>
    </source>
</reference>
<reference evidence="4" key="2">
    <citation type="submission" date="2018-02" db="EMBL/GenBank/DDBJ databases">
        <authorList>
            <person name="Cohen D.B."/>
            <person name="Kent A.D."/>
        </authorList>
    </citation>
    <scope>NUCLEOTIDE SEQUENCE</scope>
    <source>
        <strain evidence="4">1602</strain>
    </source>
</reference>
<evidence type="ECO:0000256" key="1">
    <source>
        <dbReference type="SAM" id="MobiDB-lite"/>
    </source>
</evidence>